<dbReference type="EMBL" id="HBED01029664">
    <property type="protein sequence ID" value="CAD8316058.1"/>
    <property type="molecule type" value="Transcribed_RNA"/>
</dbReference>
<gene>
    <name evidence="1" type="ORF">TDUB1175_LOCUS14850</name>
    <name evidence="2" type="ORF">TDUB1175_LOCUS14851</name>
</gene>
<dbReference type="AlphaFoldDB" id="A0A6U2F3N9"/>
<dbReference type="Pfam" id="PF11326">
    <property type="entry name" value="PANTS-like"/>
    <property type="match status" value="1"/>
</dbReference>
<evidence type="ECO:0000313" key="2">
    <source>
        <dbReference type="EMBL" id="CAD8316058.1"/>
    </source>
</evidence>
<name>A0A6U2F3N9_9STRA</name>
<sequence>MPKPNSPPPQISLRLYFDEWSRCLSSMYQRDSLYRFGRFDSCGPQWSDLKTAIRAKTMVSEPEKARGLLESTHYALNLGSDPANSPTAGVIWELKEKPGWDAED</sequence>
<organism evidence="2">
    <name type="scientific">Pseudictyota dubia</name>
    <dbReference type="NCBI Taxonomy" id="2749911"/>
    <lineage>
        <taxon>Eukaryota</taxon>
        <taxon>Sar</taxon>
        <taxon>Stramenopiles</taxon>
        <taxon>Ochrophyta</taxon>
        <taxon>Bacillariophyta</taxon>
        <taxon>Mediophyceae</taxon>
        <taxon>Biddulphiophycidae</taxon>
        <taxon>Eupodiscales</taxon>
        <taxon>Odontellaceae</taxon>
        <taxon>Pseudictyota</taxon>
    </lineage>
</organism>
<evidence type="ECO:0000313" key="1">
    <source>
        <dbReference type="EMBL" id="CAD8316057.1"/>
    </source>
</evidence>
<protein>
    <submittedName>
        <fullName evidence="2">Uncharacterized protein</fullName>
    </submittedName>
</protein>
<reference evidence="2" key="1">
    <citation type="submission" date="2021-01" db="EMBL/GenBank/DDBJ databases">
        <authorList>
            <person name="Corre E."/>
            <person name="Pelletier E."/>
            <person name="Niang G."/>
            <person name="Scheremetjew M."/>
            <person name="Finn R."/>
            <person name="Kale V."/>
            <person name="Holt S."/>
            <person name="Cochrane G."/>
            <person name="Meng A."/>
            <person name="Brown T."/>
            <person name="Cohen L."/>
        </authorList>
    </citation>
    <scope>NUCLEOTIDE SEQUENCE</scope>
    <source>
        <strain evidence="2">CCMP147</strain>
    </source>
</reference>
<dbReference type="InterPro" id="IPR021475">
    <property type="entry name" value="Pants/Emi1-like"/>
</dbReference>
<proteinExistence type="predicted"/>
<dbReference type="PANTHER" id="PTHR28052">
    <property type="entry name" value="UPF0545 PROTEIN C22ORF39"/>
    <property type="match status" value="1"/>
</dbReference>
<dbReference type="EMBL" id="HBED01029663">
    <property type="protein sequence ID" value="CAD8316057.1"/>
    <property type="molecule type" value="Transcribed_RNA"/>
</dbReference>
<accession>A0A6U2F3N9</accession>
<dbReference type="PANTHER" id="PTHR28052:SF1">
    <property type="entry name" value="UPF0545 PROTEIN C22ORF39"/>
    <property type="match status" value="1"/>
</dbReference>